<feature type="domain" description="Swt1-like HEPN" evidence="2">
    <location>
        <begin position="12"/>
        <end position="123"/>
    </location>
</feature>
<evidence type="ECO:0000313" key="3">
    <source>
        <dbReference type="EMBL" id="MEE3851787.1"/>
    </source>
</evidence>
<evidence type="ECO:0000259" key="1">
    <source>
        <dbReference type="Pfam" id="PF11784"/>
    </source>
</evidence>
<dbReference type="Pfam" id="PF18731">
    <property type="entry name" value="HEPN_Swt1"/>
    <property type="match status" value="1"/>
</dbReference>
<dbReference type="Pfam" id="PF11784">
    <property type="entry name" value="DUF3320"/>
    <property type="match status" value="1"/>
</dbReference>
<dbReference type="InterPro" id="IPR041650">
    <property type="entry name" value="HEPN_Swt1"/>
</dbReference>
<feature type="domain" description="DUF3320" evidence="1">
    <location>
        <begin position="219"/>
        <end position="262"/>
    </location>
</feature>
<sequence>MTFKPNLSVKEGLDHLAKRLDPIINARFAGDLGEHPWTVVLEILDEKKGYFAGRKYWVHDLQAQLRMLTERLGDFGYPFDDKLRTVSTLGNELRIVRNQLAHMHDFSIEEAFRANDFSVRLLMHFDDEGLDDAKQIRHEALAALASAEGVTVQTAAEEAVTLATVTFVEESNADVDETEAEVVTPDPSVLVREPSVIGDKRLIFEPWTVVRVGDVDVLDDLPKKIAKEKVRAAAVEIATYEGPIHLDRLVQMTAKSFGLQRVRASRLRKLTYHVQQAGLFVDSDRFVWPREIDPGSWREFRPNDSSVDRPFVHVSPVEIANAARLIRKRREELSEDDLAVAVLQTFGRSRRTKQVVAHLSKAMSQLIEGP</sequence>
<proteinExistence type="predicted"/>
<dbReference type="Proteomes" id="UP001347146">
    <property type="component" value="Unassembled WGS sequence"/>
</dbReference>
<dbReference type="RefSeq" id="WP_330433496.1">
    <property type="nucleotide sequence ID" value="NZ_JAZDUF010000004.1"/>
</dbReference>
<keyword evidence="4" id="KW-1185">Reference proteome</keyword>
<name>A0ABU7MFA3_9ACTN</name>
<gene>
    <name evidence="3" type="ORF">VZC37_15700</name>
</gene>
<evidence type="ECO:0000313" key="4">
    <source>
        <dbReference type="Proteomes" id="UP001347146"/>
    </source>
</evidence>
<organism evidence="3 4">
    <name type="scientific">Gordonia sesuvii</name>
    <dbReference type="NCBI Taxonomy" id="3116777"/>
    <lineage>
        <taxon>Bacteria</taxon>
        <taxon>Bacillati</taxon>
        <taxon>Actinomycetota</taxon>
        <taxon>Actinomycetes</taxon>
        <taxon>Mycobacteriales</taxon>
        <taxon>Gordoniaceae</taxon>
        <taxon>Gordonia</taxon>
    </lineage>
</organism>
<evidence type="ECO:0000259" key="2">
    <source>
        <dbReference type="Pfam" id="PF18731"/>
    </source>
</evidence>
<dbReference type="InterPro" id="IPR021754">
    <property type="entry name" value="DUF3320"/>
</dbReference>
<protein>
    <submittedName>
        <fullName evidence="3">Swt1 family HEPN domain-containing protein</fullName>
    </submittedName>
</protein>
<accession>A0ABU7MFA3</accession>
<comment type="caution">
    <text evidence="3">The sequence shown here is derived from an EMBL/GenBank/DDBJ whole genome shotgun (WGS) entry which is preliminary data.</text>
</comment>
<dbReference type="EMBL" id="JAZDUF010000004">
    <property type="protein sequence ID" value="MEE3851787.1"/>
    <property type="molecule type" value="Genomic_DNA"/>
</dbReference>
<reference evidence="3 4" key="1">
    <citation type="submission" date="2024-01" db="EMBL/GenBank/DDBJ databases">
        <title>Draft genome sequence of Gordonia sp. LSe1-13.</title>
        <authorList>
            <person name="Suphannarot A."/>
            <person name="Mingma R."/>
        </authorList>
    </citation>
    <scope>NUCLEOTIDE SEQUENCE [LARGE SCALE GENOMIC DNA]</scope>
    <source>
        <strain evidence="3 4">LSe1-13</strain>
    </source>
</reference>